<dbReference type="CDD" id="cd10802">
    <property type="entry name" value="YdjC_TTHB029_like"/>
    <property type="match status" value="1"/>
</dbReference>
<dbReference type="GO" id="GO:0019213">
    <property type="term" value="F:deacetylase activity"/>
    <property type="evidence" value="ECO:0007669"/>
    <property type="project" value="TreeGrafter"/>
</dbReference>
<proteinExistence type="predicted"/>
<evidence type="ECO:0000256" key="1">
    <source>
        <dbReference type="ARBA" id="ARBA00001946"/>
    </source>
</evidence>
<keyword evidence="4" id="KW-0460">Magnesium</keyword>
<protein>
    <recommendedName>
        <fullName evidence="8">Glycoside hydrolase/deacetylase ChbG (UPF0249 family)</fullName>
    </recommendedName>
</protein>
<dbReference type="Pfam" id="PF04794">
    <property type="entry name" value="YdjC"/>
    <property type="match status" value="1"/>
</dbReference>
<evidence type="ECO:0000256" key="4">
    <source>
        <dbReference type="ARBA" id="ARBA00022842"/>
    </source>
</evidence>
<evidence type="ECO:0000256" key="2">
    <source>
        <dbReference type="ARBA" id="ARBA00022723"/>
    </source>
</evidence>
<sequence length="299" mass="34121">MLQLQQLGYRSDDRLLIINADDFGLTQGTNEAIIHLLEKRAATSTSLMMPCPSSSDAISRSILHGHHQVGIHLTLTSDAKQSYAPVHREKPLHSLTQPDGTFHTNCTQLERHAELDDVRVELEAQIVEALAKGIEITHLDSHAGSVLGLHTGRDFLEIVFELCVKYQLPFNLPRRIVEQPFFSAQQLRLFRTRLLAAQERGILTIDDMIALPYCFQPEADYRRMKLQLVEMIRMVKPGITQLTVHPSLATDSLRTVTDCSKEREFEHQLMQDDDVRQLLRSEGIKLTAWRDIRDLQRSL</sequence>
<reference evidence="6 7" key="1">
    <citation type="submission" date="2018-05" db="EMBL/GenBank/DDBJ databases">
        <title>Genomic Encyclopedia of Type Strains, Phase III (KMG-III): the genomes of soil and plant-associated and newly described type strains.</title>
        <authorList>
            <person name="Whitman W."/>
        </authorList>
    </citation>
    <scope>NUCLEOTIDE SEQUENCE [LARGE SCALE GENOMIC DNA]</scope>
    <source>
        <strain evidence="6 7">CECT 5696</strain>
    </source>
</reference>
<organism evidence="6 7">
    <name type="scientific">Paenibacillus cellulosilyticus</name>
    <dbReference type="NCBI Taxonomy" id="375489"/>
    <lineage>
        <taxon>Bacteria</taxon>
        <taxon>Bacillati</taxon>
        <taxon>Bacillota</taxon>
        <taxon>Bacilli</taxon>
        <taxon>Bacillales</taxon>
        <taxon>Paenibacillaceae</taxon>
        <taxon>Paenibacillus</taxon>
    </lineage>
</organism>
<dbReference type="AlphaFoldDB" id="A0A2V2YUJ1"/>
<dbReference type="Gene3D" id="3.20.20.370">
    <property type="entry name" value="Glycoside hydrolase/deacetylase"/>
    <property type="match status" value="1"/>
</dbReference>
<dbReference type="GO" id="GO:0046872">
    <property type="term" value="F:metal ion binding"/>
    <property type="evidence" value="ECO:0007669"/>
    <property type="project" value="UniProtKB-KW"/>
</dbReference>
<comment type="caution">
    <text evidence="6">The sequence shown here is derived from an EMBL/GenBank/DDBJ whole genome shotgun (WGS) entry which is preliminary data.</text>
</comment>
<keyword evidence="7" id="KW-1185">Reference proteome</keyword>
<dbReference type="PANTHER" id="PTHR31609">
    <property type="entry name" value="YDJC DEACETYLASE FAMILY MEMBER"/>
    <property type="match status" value="1"/>
</dbReference>
<dbReference type="PANTHER" id="PTHR31609:SF1">
    <property type="entry name" value="CARBOHYDRATE DEACETYLASE"/>
    <property type="match status" value="1"/>
</dbReference>
<comment type="cofactor">
    <cofactor evidence="1">
        <name>Mg(2+)</name>
        <dbReference type="ChEBI" id="CHEBI:18420"/>
    </cofactor>
</comment>
<evidence type="ECO:0000313" key="6">
    <source>
        <dbReference type="EMBL" id="PWW04831.1"/>
    </source>
</evidence>
<evidence type="ECO:0000256" key="3">
    <source>
        <dbReference type="ARBA" id="ARBA00022801"/>
    </source>
</evidence>
<accession>A0A2V2YUJ1</accession>
<gene>
    <name evidence="6" type="ORF">DFQ01_106115</name>
</gene>
<keyword evidence="2" id="KW-0479">Metal-binding</keyword>
<evidence type="ECO:0008006" key="8">
    <source>
        <dbReference type="Google" id="ProtNLM"/>
    </source>
</evidence>
<dbReference type="InterPro" id="IPR011330">
    <property type="entry name" value="Glyco_hydro/deAcase_b/a-brl"/>
</dbReference>
<dbReference type="InterPro" id="IPR006879">
    <property type="entry name" value="YdjC-like"/>
</dbReference>
<dbReference type="SUPFAM" id="SSF88713">
    <property type="entry name" value="Glycoside hydrolase/deacetylase"/>
    <property type="match status" value="1"/>
</dbReference>
<keyword evidence="5" id="KW-0119">Carbohydrate metabolism</keyword>
<keyword evidence="3" id="KW-0378">Hydrolase</keyword>
<evidence type="ECO:0000313" key="7">
    <source>
        <dbReference type="Proteomes" id="UP000246635"/>
    </source>
</evidence>
<dbReference type="GO" id="GO:0005975">
    <property type="term" value="P:carbohydrate metabolic process"/>
    <property type="evidence" value="ECO:0007669"/>
    <property type="project" value="InterPro"/>
</dbReference>
<dbReference type="GO" id="GO:0016787">
    <property type="term" value="F:hydrolase activity"/>
    <property type="evidence" value="ECO:0007669"/>
    <property type="project" value="UniProtKB-KW"/>
</dbReference>
<name>A0A2V2YUJ1_9BACL</name>
<dbReference type="RefSeq" id="WP_110043941.1">
    <property type="nucleotide sequence ID" value="NZ_CP054612.1"/>
</dbReference>
<dbReference type="OrthoDB" id="9774177at2"/>
<dbReference type="EMBL" id="QGTQ01000006">
    <property type="protein sequence ID" value="PWW04831.1"/>
    <property type="molecule type" value="Genomic_DNA"/>
</dbReference>
<dbReference type="Proteomes" id="UP000246635">
    <property type="component" value="Unassembled WGS sequence"/>
</dbReference>
<evidence type="ECO:0000256" key="5">
    <source>
        <dbReference type="ARBA" id="ARBA00023277"/>
    </source>
</evidence>